<dbReference type="Pfam" id="PF05284">
    <property type="entry name" value="DUF736"/>
    <property type="match status" value="1"/>
</dbReference>
<evidence type="ECO:0000313" key="1">
    <source>
        <dbReference type="EMBL" id="SDA58514.1"/>
    </source>
</evidence>
<dbReference type="AlphaFoldDB" id="A0A1G5WKS3"/>
<dbReference type="Proteomes" id="UP000198588">
    <property type="component" value="Unassembled WGS sequence"/>
</dbReference>
<dbReference type="OrthoDB" id="9811595at2"/>
<reference evidence="1 2" key="1">
    <citation type="submission" date="2016-10" db="EMBL/GenBank/DDBJ databases">
        <authorList>
            <person name="de Groot N.N."/>
        </authorList>
    </citation>
    <scope>NUCLEOTIDE SEQUENCE [LARGE SCALE GENOMIC DNA]</scope>
    <source>
        <strain evidence="1 2">CGMCC 1.12097</strain>
    </source>
</reference>
<evidence type="ECO:0000313" key="2">
    <source>
        <dbReference type="Proteomes" id="UP000198588"/>
    </source>
</evidence>
<organism evidence="1 2">
    <name type="scientific">Mesorhizobium qingshengii</name>
    <dbReference type="NCBI Taxonomy" id="1165689"/>
    <lineage>
        <taxon>Bacteria</taxon>
        <taxon>Pseudomonadati</taxon>
        <taxon>Pseudomonadota</taxon>
        <taxon>Alphaproteobacteria</taxon>
        <taxon>Hyphomicrobiales</taxon>
        <taxon>Phyllobacteriaceae</taxon>
        <taxon>Mesorhizobium</taxon>
    </lineage>
</organism>
<proteinExistence type="predicted"/>
<protein>
    <submittedName>
        <fullName evidence="1">Uncharacterized conserved protein, DUF736 family</fullName>
    </submittedName>
</protein>
<gene>
    <name evidence="1" type="ORF">SAMN02927914_01412</name>
</gene>
<name>A0A1G5WKS3_9HYPH</name>
<dbReference type="RefSeq" id="WP_091576328.1">
    <property type="nucleotide sequence ID" value="NZ_FMXM01000004.1"/>
</dbReference>
<sequence>MAQIGIFTRSDDGFFGNISTLTLDAKLAILPAEKSDAENAPDHRVFCEGMEIGAAWDRTGEKAGAYLSVTIDDPSFIQPIRTNLFQSDAEKGVWALHWSRLLKRDERG</sequence>
<accession>A0A1G5WKS3</accession>
<dbReference type="STRING" id="1165689.SAMN02927914_01412"/>
<dbReference type="EMBL" id="FMXM01000004">
    <property type="protein sequence ID" value="SDA58514.1"/>
    <property type="molecule type" value="Genomic_DNA"/>
</dbReference>
<dbReference type="InterPro" id="IPR007948">
    <property type="entry name" value="DUF736"/>
</dbReference>